<keyword evidence="2" id="KW-0812">Transmembrane</keyword>
<proteinExistence type="predicted"/>
<protein>
    <submittedName>
        <fullName evidence="3">Uncharacterized protein</fullName>
    </submittedName>
</protein>
<feature type="compositionally biased region" description="Low complexity" evidence="1">
    <location>
        <begin position="144"/>
        <end position="160"/>
    </location>
</feature>
<dbReference type="EMBL" id="FUEG01000008">
    <property type="protein sequence ID" value="SJL07170.1"/>
    <property type="molecule type" value="Genomic_DNA"/>
</dbReference>
<evidence type="ECO:0000256" key="1">
    <source>
        <dbReference type="SAM" id="MobiDB-lite"/>
    </source>
</evidence>
<reference evidence="4" key="1">
    <citation type="journal article" date="2017" name="Nat. Ecol. Evol.">
        <title>Genome expansion and lineage-specific genetic innovations in the forest pathogenic fungi Armillaria.</title>
        <authorList>
            <person name="Sipos G."/>
            <person name="Prasanna A.N."/>
            <person name="Walter M.C."/>
            <person name="O'Connor E."/>
            <person name="Balint B."/>
            <person name="Krizsan K."/>
            <person name="Kiss B."/>
            <person name="Hess J."/>
            <person name="Varga T."/>
            <person name="Slot J."/>
            <person name="Riley R."/>
            <person name="Boka B."/>
            <person name="Rigling D."/>
            <person name="Barry K."/>
            <person name="Lee J."/>
            <person name="Mihaltcheva S."/>
            <person name="LaButti K."/>
            <person name="Lipzen A."/>
            <person name="Waldron R."/>
            <person name="Moloney N.M."/>
            <person name="Sperisen C."/>
            <person name="Kredics L."/>
            <person name="Vagvoelgyi C."/>
            <person name="Patrignani A."/>
            <person name="Fitzpatrick D."/>
            <person name="Nagy I."/>
            <person name="Doyle S."/>
            <person name="Anderson J.B."/>
            <person name="Grigoriev I.V."/>
            <person name="Gueldener U."/>
            <person name="Muensterkoetter M."/>
            <person name="Nagy L.G."/>
        </authorList>
    </citation>
    <scope>NUCLEOTIDE SEQUENCE [LARGE SCALE GENOMIC DNA]</scope>
    <source>
        <strain evidence="4">C18/9</strain>
    </source>
</reference>
<dbReference type="AlphaFoldDB" id="A0A284REH5"/>
<keyword evidence="2" id="KW-0472">Membrane</keyword>
<name>A0A284REH5_ARMOS</name>
<feature type="transmembrane region" description="Helical" evidence="2">
    <location>
        <begin position="37"/>
        <end position="57"/>
    </location>
</feature>
<feature type="region of interest" description="Disordered" evidence="1">
    <location>
        <begin position="144"/>
        <end position="209"/>
    </location>
</feature>
<organism evidence="3 4">
    <name type="scientific">Armillaria ostoyae</name>
    <name type="common">Armillaria root rot fungus</name>
    <dbReference type="NCBI Taxonomy" id="47428"/>
    <lineage>
        <taxon>Eukaryota</taxon>
        <taxon>Fungi</taxon>
        <taxon>Dikarya</taxon>
        <taxon>Basidiomycota</taxon>
        <taxon>Agaricomycotina</taxon>
        <taxon>Agaricomycetes</taxon>
        <taxon>Agaricomycetidae</taxon>
        <taxon>Agaricales</taxon>
        <taxon>Marasmiineae</taxon>
        <taxon>Physalacriaceae</taxon>
        <taxon>Armillaria</taxon>
    </lineage>
</organism>
<accession>A0A284REH5</accession>
<evidence type="ECO:0000256" key="2">
    <source>
        <dbReference type="SAM" id="Phobius"/>
    </source>
</evidence>
<evidence type="ECO:0000313" key="4">
    <source>
        <dbReference type="Proteomes" id="UP000219338"/>
    </source>
</evidence>
<keyword evidence="2" id="KW-1133">Transmembrane helix</keyword>
<evidence type="ECO:0000313" key="3">
    <source>
        <dbReference type="EMBL" id="SJL07170.1"/>
    </source>
</evidence>
<keyword evidence="4" id="KW-1185">Reference proteome</keyword>
<gene>
    <name evidence="3" type="ORF">ARMOST_10513</name>
</gene>
<dbReference type="Proteomes" id="UP000219338">
    <property type="component" value="Unassembled WGS sequence"/>
</dbReference>
<dbReference type="OrthoDB" id="2953206at2759"/>
<sequence>MSTGCATVSGVTTSARQERPRVETVLRHRKPAAARRSLATPALYVATLWAYLPIVSAEQVCHTTDSGDNVCKQRISTAVKVAIGVVVVAVVLLALGVFYFIRRFRSKKQEEESVGFNIEPSQIEGPPVTAAVSLTTTYAAKYDPSSAPVRMPSSSPSVSGKSKKIFANLRQGPSTAPTGRVAAGGSYPFGAYSSKNPPPRSLPTTGARF</sequence>
<feature type="transmembrane region" description="Helical" evidence="2">
    <location>
        <begin position="77"/>
        <end position="101"/>
    </location>
</feature>